<protein>
    <submittedName>
        <fullName evidence="1">Uncharacterized protein</fullName>
    </submittedName>
</protein>
<dbReference type="Proteomes" id="UP000593567">
    <property type="component" value="Unassembled WGS sequence"/>
</dbReference>
<gene>
    <name evidence="1" type="ORF">EB796_014757</name>
</gene>
<dbReference type="EMBL" id="VXIV02002178">
    <property type="protein sequence ID" value="KAF6026936.1"/>
    <property type="molecule type" value="Genomic_DNA"/>
</dbReference>
<evidence type="ECO:0000313" key="2">
    <source>
        <dbReference type="Proteomes" id="UP000593567"/>
    </source>
</evidence>
<comment type="caution">
    <text evidence="1">The sequence shown here is derived from an EMBL/GenBank/DDBJ whole genome shotgun (WGS) entry which is preliminary data.</text>
</comment>
<proteinExistence type="predicted"/>
<sequence>MYGVVVLAKALTMLQLSQDNELLARDLSNLSIQLSDDNVGVEVAAKETTGEIDAAAEEIDSTVLDTTSLATSKLKRSAANTARSRINGSDLWDTMSSKYALQMEYNFGTGEILQQCNFDKTRIVIDY</sequence>
<evidence type="ECO:0000313" key="1">
    <source>
        <dbReference type="EMBL" id="KAF6026936.1"/>
    </source>
</evidence>
<keyword evidence="2" id="KW-1185">Reference proteome</keyword>
<accession>A0A7J7JNC5</accession>
<dbReference type="AlphaFoldDB" id="A0A7J7JNC5"/>
<reference evidence="1" key="1">
    <citation type="submission" date="2020-06" db="EMBL/GenBank/DDBJ databases">
        <title>Draft genome of Bugula neritina, a colonial animal packing powerful symbionts and potential medicines.</title>
        <authorList>
            <person name="Rayko M."/>
        </authorList>
    </citation>
    <scope>NUCLEOTIDE SEQUENCE [LARGE SCALE GENOMIC DNA]</scope>
    <source>
        <strain evidence="1">Kwan_BN1</strain>
    </source>
</reference>
<name>A0A7J7JNC5_BUGNE</name>
<organism evidence="1 2">
    <name type="scientific">Bugula neritina</name>
    <name type="common">Brown bryozoan</name>
    <name type="synonym">Sertularia neritina</name>
    <dbReference type="NCBI Taxonomy" id="10212"/>
    <lineage>
        <taxon>Eukaryota</taxon>
        <taxon>Metazoa</taxon>
        <taxon>Spiralia</taxon>
        <taxon>Lophotrochozoa</taxon>
        <taxon>Bryozoa</taxon>
        <taxon>Gymnolaemata</taxon>
        <taxon>Cheilostomatida</taxon>
        <taxon>Flustrina</taxon>
        <taxon>Buguloidea</taxon>
        <taxon>Bugulidae</taxon>
        <taxon>Bugula</taxon>
    </lineage>
</organism>